<accession>A0A9X9JR83</accession>
<dbReference type="EMBL" id="ON932083">
    <property type="protein sequence ID" value="UYA98942.1"/>
    <property type="molecule type" value="Genomic_DNA"/>
</dbReference>
<proteinExistence type="predicted"/>
<organism evidence="2 3">
    <name type="scientific">Xanthomonas phage vB_Xar_IVIA-DoCa9</name>
    <dbReference type="NCBI Taxonomy" id="2975536"/>
    <lineage>
        <taxon>Viruses</taxon>
        <taxon>Duplodnaviria</taxon>
        <taxon>Heunggongvirae</taxon>
        <taxon>Uroviricota</taxon>
        <taxon>Caudoviricetes</taxon>
        <taxon>Autographivirales</taxon>
        <taxon>Autonotataviridae</taxon>
        <taxon>Gujervirinae</taxon>
        <taxon>Pradovirus</taxon>
        <taxon>Pradovirus IVIADoCa9</taxon>
    </lineage>
</organism>
<sequence>MTASSPSASATQNATKPATEPAASDLYLSPENPTRTYDDAPSLAEGVSACDWHDNRVDQTMNIETNAANIRKSIKAINTARTKLVDTIQQTAIAVINHAHVHGDVTLASDLCLAVGNGMKHEALRLYLSEFGPMAPNDDKETKAAMPMKYAKSKRLEGEELAAMLERAAAKMWHDFKTEKPAEEFSFAADLHKLLGRLEKAVEGGYTPSEEERAVIEAAHKVPKPAAKRKSAEVKA</sequence>
<evidence type="ECO:0000313" key="3">
    <source>
        <dbReference type="Proteomes" id="UP001164586"/>
    </source>
</evidence>
<dbReference type="Proteomes" id="UP001164586">
    <property type="component" value="Segment"/>
</dbReference>
<gene>
    <name evidence="2" type="ORF">IVIADoCa9_6</name>
</gene>
<reference evidence="2 3" key="1">
    <citation type="submission" date="2022-07" db="EMBL/GenBank/DDBJ databases">
        <title>Comparative analysis of new lytic phages for the biological control of phytopathogenic Xanthomonas spp.</title>
        <authorList>
            <person name="Domingo-Calap M.L."/>
            <person name="Bernabeu-Gimeno M."/>
            <person name="Aure C.M."/>
            <person name="Marco-Noales E."/>
            <person name="Domingo-Calap P."/>
        </authorList>
    </citation>
    <scope>NUCLEOTIDE SEQUENCE [LARGE SCALE GENOMIC DNA]</scope>
</reference>
<feature type="compositionally biased region" description="Polar residues" evidence="1">
    <location>
        <begin position="1"/>
        <end position="16"/>
    </location>
</feature>
<name>A0A9X9JR83_9CAUD</name>
<evidence type="ECO:0000256" key="1">
    <source>
        <dbReference type="SAM" id="MobiDB-lite"/>
    </source>
</evidence>
<keyword evidence="3" id="KW-1185">Reference proteome</keyword>
<protein>
    <submittedName>
        <fullName evidence="2">Uncharacterized protein</fullName>
    </submittedName>
</protein>
<evidence type="ECO:0000313" key="2">
    <source>
        <dbReference type="EMBL" id="UYA98942.1"/>
    </source>
</evidence>
<feature type="region of interest" description="Disordered" evidence="1">
    <location>
        <begin position="1"/>
        <end position="39"/>
    </location>
</feature>